<feature type="compositionally biased region" description="Acidic residues" evidence="15">
    <location>
        <begin position="878"/>
        <end position="890"/>
    </location>
</feature>
<feature type="transmembrane region" description="Helical" evidence="16">
    <location>
        <begin position="35"/>
        <end position="53"/>
    </location>
</feature>
<organism evidence="19 20">
    <name type="scientific">Clavelina lepadiformis</name>
    <name type="common">Light-bulb sea squirt</name>
    <name type="synonym">Ascidia lepadiformis</name>
    <dbReference type="NCBI Taxonomy" id="159417"/>
    <lineage>
        <taxon>Eukaryota</taxon>
        <taxon>Metazoa</taxon>
        <taxon>Chordata</taxon>
        <taxon>Tunicata</taxon>
        <taxon>Ascidiacea</taxon>
        <taxon>Aplousobranchia</taxon>
        <taxon>Clavelinidae</taxon>
        <taxon>Clavelina</taxon>
    </lineage>
</organism>
<keyword evidence="11 16" id="KW-1133">Transmembrane helix</keyword>
<feature type="transmembrane region" description="Helical" evidence="16">
    <location>
        <begin position="1134"/>
        <end position="1153"/>
    </location>
</feature>
<feature type="transmembrane region" description="Helical" evidence="16">
    <location>
        <begin position="98"/>
        <end position="124"/>
    </location>
</feature>
<keyword evidence="9" id="KW-0067">ATP-binding</keyword>
<feature type="transmembrane region" description="Helical" evidence="16">
    <location>
        <begin position="1035"/>
        <end position="1055"/>
    </location>
</feature>
<dbReference type="InterPro" id="IPR003439">
    <property type="entry name" value="ABC_transporter-like_ATP-bd"/>
</dbReference>
<feature type="domain" description="ABC transporter" evidence="17">
    <location>
        <begin position="627"/>
        <end position="870"/>
    </location>
</feature>
<evidence type="ECO:0000256" key="13">
    <source>
        <dbReference type="ARBA" id="ARBA00024220"/>
    </source>
</evidence>
<dbReference type="CDD" id="cd03250">
    <property type="entry name" value="ABCC_MRP_domain1"/>
    <property type="match status" value="1"/>
</dbReference>
<comment type="caution">
    <text evidence="19">The sequence shown here is derived from an EMBL/GenBank/DDBJ whole genome shotgun (WGS) entry which is preliminary data.</text>
</comment>
<evidence type="ECO:0000256" key="6">
    <source>
        <dbReference type="ARBA" id="ARBA00022692"/>
    </source>
</evidence>
<comment type="catalytic activity">
    <reaction evidence="14">
        <text>leukotriene C4(in) + ATP + H2O = leukotriene C4(out) + ADP + phosphate + H(+)</text>
        <dbReference type="Rhea" id="RHEA:38963"/>
        <dbReference type="ChEBI" id="CHEBI:15377"/>
        <dbReference type="ChEBI" id="CHEBI:15378"/>
        <dbReference type="ChEBI" id="CHEBI:30616"/>
        <dbReference type="ChEBI" id="CHEBI:43474"/>
        <dbReference type="ChEBI" id="CHEBI:57973"/>
        <dbReference type="ChEBI" id="CHEBI:456216"/>
    </reaction>
    <physiologicalReaction direction="left-to-right" evidence="14">
        <dbReference type="Rhea" id="RHEA:38964"/>
    </physiologicalReaction>
</comment>
<feature type="transmembrane region" description="Helical" evidence="16">
    <location>
        <begin position="348"/>
        <end position="367"/>
    </location>
</feature>
<evidence type="ECO:0000313" key="20">
    <source>
        <dbReference type="Proteomes" id="UP001642483"/>
    </source>
</evidence>
<evidence type="ECO:0000256" key="1">
    <source>
        <dbReference type="ARBA" id="ARBA00004128"/>
    </source>
</evidence>
<evidence type="ECO:0000256" key="8">
    <source>
        <dbReference type="ARBA" id="ARBA00022741"/>
    </source>
</evidence>
<dbReference type="InterPro" id="IPR011527">
    <property type="entry name" value="ABC1_TM_dom"/>
</dbReference>
<evidence type="ECO:0000313" key="19">
    <source>
        <dbReference type="EMBL" id="CAK8679780.1"/>
    </source>
</evidence>
<protein>
    <recommendedName>
        <fullName evidence="13">ABC-type glutathione-S-conjugate transporter</fullName>
        <ecNumber evidence="13">7.6.2.3</ecNumber>
    </recommendedName>
</protein>
<feature type="domain" description="ABC transporter" evidence="17">
    <location>
        <begin position="1312"/>
        <end position="1546"/>
    </location>
</feature>
<feature type="transmembrane region" description="Helical" evidence="16">
    <location>
        <begin position="73"/>
        <end position="92"/>
    </location>
</feature>
<comment type="similarity">
    <text evidence="3">Belongs to the ABC transporter superfamily. ABCC family. Conjugate transporter (TC 3.A.1.208) subfamily.</text>
</comment>
<name>A0ABP0FJC3_CLALP</name>
<dbReference type="EC" id="7.6.2.3" evidence="13"/>
<feature type="compositionally biased region" description="Basic and acidic residues" evidence="15">
    <location>
        <begin position="942"/>
        <end position="964"/>
    </location>
</feature>
<feature type="transmembrane region" description="Helical" evidence="16">
    <location>
        <begin position="451"/>
        <end position="471"/>
    </location>
</feature>
<feature type="transmembrane region" description="Helical" evidence="16">
    <location>
        <begin position="424"/>
        <end position="445"/>
    </location>
</feature>
<feature type="transmembrane region" description="Helical" evidence="16">
    <location>
        <begin position="976"/>
        <end position="1001"/>
    </location>
</feature>
<evidence type="ECO:0000256" key="10">
    <source>
        <dbReference type="ARBA" id="ARBA00022967"/>
    </source>
</evidence>
<evidence type="ECO:0000256" key="14">
    <source>
        <dbReference type="ARBA" id="ARBA00047523"/>
    </source>
</evidence>
<feature type="compositionally biased region" description="Polar residues" evidence="15">
    <location>
        <begin position="892"/>
        <end position="902"/>
    </location>
</feature>
<dbReference type="Gene3D" id="1.20.1560.10">
    <property type="entry name" value="ABC transporter type 1, transmembrane domain"/>
    <property type="match status" value="2"/>
</dbReference>
<keyword evidence="4" id="KW-0813">Transport</keyword>
<evidence type="ECO:0000256" key="15">
    <source>
        <dbReference type="SAM" id="MobiDB-lite"/>
    </source>
</evidence>
<dbReference type="CDD" id="cd18603">
    <property type="entry name" value="ABC_6TM_MRP1_2_3_6_D2_like"/>
    <property type="match status" value="1"/>
</dbReference>
<dbReference type="Proteomes" id="UP001642483">
    <property type="component" value="Unassembled WGS sequence"/>
</dbReference>
<dbReference type="Pfam" id="PF24357">
    <property type="entry name" value="TMD0_ABC"/>
    <property type="match status" value="1"/>
</dbReference>
<keyword evidence="7" id="KW-0677">Repeat</keyword>
<feature type="domain" description="ABC transmembrane type-1" evidence="18">
    <location>
        <begin position="313"/>
        <end position="595"/>
    </location>
</feature>
<evidence type="ECO:0000256" key="11">
    <source>
        <dbReference type="ARBA" id="ARBA00022989"/>
    </source>
</evidence>
<dbReference type="InterPro" id="IPR005292">
    <property type="entry name" value="MRP"/>
</dbReference>
<feature type="transmembrane region" description="Helical" evidence="16">
    <location>
        <begin position="136"/>
        <end position="154"/>
    </location>
</feature>
<sequence length="1550" mass="175384">MSQQWLYDYCNSTLWDPSLLNASFPSFTPCFQDTVLVWVPSAFLIFFSIYHFLYLRSSSKTPIKWSKLHISKVITTFSLLVLVMVQLFYRVYQTDQNAITYTISSYVTPSIIAYVLGLSIVMLIYSRKKGQVSSGVLFLFWLLLLVCAIVPFTASIRSVSQTNSDAFEYVTTFIYFALIVIIFCLNMFAEPKYRPKEYCPESYASFLSKLFFNWFNPLILLGYKKALESNDLWKLNEIDESRNVGPTLHQYWNEELGKSRKSMQKHSPHGYVNEAMEEHNSVEDKKSKLDYVHAQYKPSLTKAFGKQFWKTFLFSVFFKLINDVIQFVSPILLSAMIDFTVDLSMPLWQGYVFAAAMYVVAIIKAVALQQYFHKCTVIGMRLRTALVSIIYEKALLLSNAARQESTVGEIVNLMSTDAQRLMDLMTYINIVWSGPLQIILALVFLWQVLGIAVLAGLAVMIIVIPINGVIIKNMRKISTENMKYKDKRIKLMNEILNGIKVLKLYAWEPSFEEQVLTIRKIELNLSRRMAYLKAISSFLWTCSPFIVSLTSFGVYLAIDPNNVLDSQTAFVSLSLFNILQFPLTMLPVVVTSIIQAQVSIKRITKYLLSSEIDPDAVDRNPHTDDQVTIEKGTFSWDHSSDPVLNEISLAVKPGELVAIVGHVGSGKSSLISALLGEMDKRNGYVGVKGSVAYVPQQAWIQNATLKENITFGKSSVSGHNIVTTSFSKYDEPLDEVEFYEKIVKATALGPDLEILQAGDQTEIGEKGINLSGGQKQRVSLARAVFNDADVYFLDDPLSAVDSHIGKHIFEKVIGKRGLLKNKTRLLVTHGVQYLPHVDCIIVLEGGRISEVGTYDELMKRGEDFSKFLDEYATKQDDQEEEMEIVDDDDLSSVPSTSDDVSLEINNNNEVTDEIIKDDLRNSIRKRHSMRRSIRRNGTISKNKSEKFSKEMEKQKDSNKGGKLTEKETSQIGSVRFGVFIIYLKAMGLILCFIILTVEIFYQASKIGASMWLSDWSADADVLPLNESRAQTDVRLGVYGALGFCQALFIFMDALLMAMSCIHATKLIHINVLTNILRAPIKFFDTTPIGRIINRFSKDVYTLDELLPYSLRSWTGCMWNCVGIIVVIMYSTVEFGIVIVPIGILYLVAQRFYVRTSRQLKRLESVTRSPIYSHFSETLSGVSSIRAYQHQRRFILDSESKVDFNQRCYYPNIISNRWLAIRLDVIGNAIVFFAALFAVLSRGTISGGLAGLSLSYALQITSMLNWLVRQTSETEIHIVAVERLKEYADEEKEAAWEIHETAPPSEWPMKGELRFEKYSTRYREGLDLVLRNISCDIRPGEKVGIVGRTGAGKSSLTLALFRLIEPAGGRILIDDVDISTIGLHNLRRKLTIIPQDPVLFSGSLRMNLDPFDLYSDDEIWDSLRHAHLKDFVSELPDKLEHLCAEGGDNLSVGQRQLVCLARALLRKTKVLVLDEATAAVDLKTDDLIQQTIRTQFRECTVVTIAHRLNTIMDYDRIMVLDAGELKEFESPAQLIKQQSIFYGMAKDAGLV</sequence>
<keyword evidence="6 16" id="KW-0812">Transmembrane</keyword>
<evidence type="ECO:0000256" key="4">
    <source>
        <dbReference type="ARBA" id="ARBA00022448"/>
    </source>
</evidence>
<keyword evidence="8" id="KW-0547">Nucleotide-binding</keyword>
<keyword evidence="5" id="KW-1003">Cell membrane</keyword>
<evidence type="ECO:0000256" key="5">
    <source>
        <dbReference type="ARBA" id="ARBA00022475"/>
    </source>
</evidence>
<keyword evidence="20" id="KW-1185">Reference proteome</keyword>
<feature type="transmembrane region" description="Helical" evidence="16">
    <location>
        <begin position="166"/>
        <end position="188"/>
    </location>
</feature>
<reference evidence="19 20" key="1">
    <citation type="submission" date="2024-02" db="EMBL/GenBank/DDBJ databases">
        <authorList>
            <person name="Daric V."/>
            <person name="Darras S."/>
        </authorList>
    </citation>
    <scope>NUCLEOTIDE SEQUENCE [LARGE SCALE GENOMIC DNA]</scope>
</reference>
<evidence type="ECO:0000256" key="7">
    <source>
        <dbReference type="ARBA" id="ARBA00022737"/>
    </source>
</evidence>
<feature type="transmembrane region" description="Helical" evidence="16">
    <location>
        <begin position="312"/>
        <end position="336"/>
    </location>
</feature>
<dbReference type="InterPro" id="IPR036640">
    <property type="entry name" value="ABC1_TM_sf"/>
</dbReference>
<dbReference type="InterPro" id="IPR027417">
    <property type="entry name" value="P-loop_NTPase"/>
</dbReference>
<evidence type="ECO:0000256" key="3">
    <source>
        <dbReference type="ARBA" id="ARBA00009726"/>
    </source>
</evidence>
<dbReference type="SUPFAM" id="SSF52540">
    <property type="entry name" value="P-loop containing nucleoside triphosphate hydrolases"/>
    <property type="match status" value="2"/>
</dbReference>
<keyword evidence="12 16" id="KW-0472">Membrane</keyword>
<dbReference type="PROSITE" id="PS50893">
    <property type="entry name" value="ABC_TRANSPORTER_2"/>
    <property type="match status" value="2"/>
</dbReference>
<proteinExistence type="inferred from homology"/>
<dbReference type="Pfam" id="PF00005">
    <property type="entry name" value="ABC_tran"/>
    <property type="match status" value="2"/>
</dbReference>
<comment type="subcellular location">
    <subcellularLocation>
        <location evidence="2">Cell membrane</location>
        <topology evidence="2">Multi-pass membrane protein</topology>
    </subcellularLocation>
    <subcellularLocation>
        <location evidence="1">Vacuole membrane</location>
        <topology evidence="1">Multi-pass membrane protein</topology>
    </subcellularLocation>
</comment>
<keyword evidence="10" id="KW-1278">Translocase</keyword>
<feature type="domain" description="ABC transmembrane type-1" evidence="18">
    <location>
        <begin position="1035"/>
        <end position="1272"/>
    </location>
</feature>
<dbReference type="SUPFAM" id="SSF90123">
    <property type="entry name" value="ABC transporter transmembrane region"/>
    <property type="match status" value="2"/>
</dbReference>
<dbReference type="InterPro" id="IPR017871">
    <property type="entry name" value="ABC_transporter-like_CS"/>
</dbReference>
<dbReference type="Pfam" id="PF00664">
    <property type="entry name" value="ABC_membrane"/>
    <property type="match status" value="2"/>
</dbReference>
<feature type="transmembrane region" description="Helical" evidence="16">
    <location>
        <begin position="537"/>
        <end position="558"/>
    </location>
</feature>
<evidence type="ECO:0000256" key="9">
    <source>
        <dbReference type="ARBA" id="ARBA00022840"/>
    </source>
</evidence>
<dbReference type="InterPro" id="IPR050173">
    <property type="entry name" value="ABC_transporter_C-like"/>
</dbReference>
<evidence type="ECO:0000256" key="16">
    <source>
        <dbReference type="SAM" id="Phobius"/>
    </source>
</evidence>
<feature type="region of interest" description="Disordered" evidence="15">
    <location>
        <begin position="941"/>
        <end position="964"/>
    </location>
</feature>
<feature type="transmembrane region" description="Helical" evidence="16">
    <location>
        <begin position="1218"/>
        <end position="1238"/>
    </location>
</feature>
<dbReference type="Gene3D" id="3.40.50.300">
    <property type="entry name" value="P-loop containing nucleotide triphosphate hydrolases"/>
    <property type="match status" value="2"/>
</dbReference>
<evidence type="ECO:0000256" key="12">
    <source>
        <dbReference type="ARBA" id="ARBA00023136"/>
    </source>
</evidence>
<dbReference type="PANTHER" id="PTHR24223:SF443">
    <property type="entry name" value="MULTIDRUG-RESISTANCE LIKE PROTEIN 1, ISOFORM I"/>
    <property type="match status" value="1"/>
</dbReference>
<feature type="region of interest" description="Disordered" evidence="15">
    <location>
        <begin position="878"/>
        <end position="902"/>
    </location>
</feature>
<evidence type="ECO:0000256" key="2">
    <source>
        <dbReference type="ARBA" id="ARBA00004651"/>
    </source>
</evidence>
<dbReference type="PANTHER" id="PTHR24223">
    <property type="entry name" value="ATP-BINDING CASSETTE SUB-FAMILY C"/>
    <property type="match status" value="1"/>
</dbReference>
<dbReference type="NCBIfam" id="TIGR00957">
    <property type="entry name" value="MRP_assoc_pro"/>
    <property type="match status" value="1"/>
</dbReference>
<accession>A0ABP0FJC3</accession>
<dbReference type="CDD" id="cd18595">
    <property type="entry name" value="ABC_6TM_MRP1_2_3_6_D1_like"/>
    <property type="match status" value="1"/>
</dbReference>
<dbReference type="PROSITE" id="PS00211">
    <property type="entry name" value="ABC_TRANSPORTER_1"/>
    <property type="match status" value="2"/>
</dbReference>
<dbReference type="EMBL" id="CAWYQH010000068">
    <property type="protein sequence ID" value="CAK8679780.1"/>
    <property type="molecule type" value="Genomic_DNA"/>
</dbReference>
<dbReference type="SMART" id="SM00382">
    <property type="entry name" value="AAA"/>
    <property type="match status" value="2"/>
</dbReference>
<dbReference type="InterPro" id="IPR003593">
    <property type="entry name" value="AAA+_ATPase"/>
</dbReference>
<dbReference type="PROSITE" id="PS50929">
    <property type="entry name" value="ABC_TM1F"/>
    <property type="match status" value="2"/>
</dbReference>
<dbReference type="InterPro" id="IPR056227">
    <property type="entry name" value="TMD0_ABC"/>
</dbReference>
<dbReference type="CDD" id="cd03244">
    <property type="entry name" value="ABCC_MRP_domain2"/>
    <property type="match status" value="1"/>
</dbReference>
<evidence type="ECO:0000259" key="17">
    <source>
        <dbReference type="PROSITE" id="PS50893"/>
    </source>
</evidence>
<evidence type="ECO:0000259" key="18">
    <source>
        <dbReference type="PROSITE" id="PS50929"/>
    </source>
</evidence>
<gene>
    <name evidence="19" type="ORF">CVLEPA_LOCUS10031</name>
</gene>